<organism evidence="5 6">
    <name type="scientific">Paracoccus yeei</name>
    <dbReference type="NCBI Taxonomy" id="147645"/>
    <lineage>
        <taxon>Bacteria</taxon>
        <taxon>Pseudomonadati</taxon>
        <taxon>Pseudomonadota</taxon>
        <taxon>Alphaproteobacteria</taxon>
        <taxon>Rhodobacterales</taxon>
        <taxon>Paracoccaceae</taxon>
        <taxon>Paracoccus</taxon>
    </lineage>
</organism>
<dbReference type="STRING" id="147645.A6J80_19695"/>
<dbReference type="InterPro" id="IPR003778">
    <property type="entry name" value="CT_A_B"/>
</dbReference>
<dbReference type="Gene3D" id="2.40.100.10">
    <property type="entry name" value="Cyclophilin-like"/>
    <property type="match status" value="1"/>
</dbReference>
<evidence type="ECO:0000313" key="6">
    <source>
        <dbReference type="Proteomes" id="UP000191257"/>
    </source>
</evidence>
<proteinExistence type="predicted"/>
<accession>A0A1V0GWW9</accession>
<dbReference type="SMART" id="SM00797">
    <property type="entry name" value="AHS2"/>
    <property type="match status" value="1"/>
</dbReference>
<keyword evidence="6" id="KW-1185">Reference proteome</keyword>
<evidence type="ECO:0000313" key="5">
    <source>
        <dbReference type="EMBL" id="ARC38290.1"/>
    </source>
</evidence>
<dbReference type="GO" id="GO:0016787">
    <property type="term" value="F:hydrolase activity"/>
    <property type="evidence" value="ECO:0007669"/>
    <property type="project" value="UniProtKB-KW"/>
</dbReference>
<dbReference type="Pfam" id="PF02626">
    <property type="entry name" value="CT_A_B"/>
    <property type="match status" value="1"/>
</dbReference>
<dbReference type="NCBIfam" id="TIGR00724">
    <property type="entry name" value="urea_amlyse_rel"/>
    <property type="match status" value="1"/>
</dbReference>
<sequence length="354" mass="36699">MSVEIVSAGPMLTVQDAGRAGLRHMGVSDAGPVDAAAMALANALCGNAPGAAALEFAGPAGSFTASRPLRFAVAGGECDIRIDDRIVQAGESHRLRPGEVLRVGVARDVTWAYLAFSGGIATAPVLGSRATHLRSGLGGVEGRCLRTGDILPLGEDQPDAPCLRPAAPLQGASLPRGQGPIRVVLGPQQDYFDAETLARLTDQAFLITPQRDRMAMVLGETGLPAARGHDIVSDGTVPGSIQVPGSGQPLVLLVESQTTGGYPKIATVISADLPRLAQLPVGSRVRFAAISRDEGERVGIARARALREALAALVAKPEGILRSDYLLSCDLVGGIVFPEEVVWTETAMREGAKA</sequence>
<dbReference type="PANTHER" id="PTHR43309">
    <property type="entry name" value="5-OXOPROLINASE SUBUNIT C"/>
    <property type="match status" value="1"/>
</dbReference>
<keyword evidence="1" id="KW-0547">Nucleotide-binding</keyword>
<keyword evidence="3" id="KW-0067">ATP-binding</keyword>
<dbReference type="InterPro" id="IPR029000">
    <property type="entry name" value="Cyclophilin-like_dom_sf"/>
</dbReference>
<keyword evidence="2 5" id="KW-0378">Hydrolase</keyword>
<evidence type="ECO:0000256" key="2">
    <source>
        <dbReference type="ARBA" id="ARBA00022801"/>
    </source>
</evidence>
<dbReference type="AlphaFoldDB" id="A0A1V0GWW9"/>
<evidence type="ECO:0000259" key="4">
    <source>
        <dbReference type="SMART" id="SM00797"/>
    </source>
</evidence>
<dbReference type="eggNOG" id="COG1984">
    <property type="taxonomic scope" value="Bacteria"/>
</dbReference>
<evidence type="ECO:0000256" key="1">
    <source>
        <dbReference type="ARBA" id="ARBA00022741"/>
    </source>
</evidence>
<dbReference type="PANTHER" id="PTHR43309:SF5">
    <property type="entry name" value="5-OXOPROLINASE SUBUNIT C"/>
    <property type="match status" value="1"/>
</dbReference>
<dbReference type="RefSeq" id="WP_080622659.1">
    <property type="nucleotide sequence ID" value="NZ_CAWMZI010000001.1"/>
</dbReference>
<dbReference type="GO" id="GO:0005524">
    <property type="term" value="F:ATP binding"/>
    <property type="evidence" value="ECO:0007669"/>
    <property type="project" value="UniProtKB-KW"/>
</dbReference>
<evidence type="ECO:0000256" key="3">
    <source>
        <dbReference type="ARBA" id="ARBA00022840"/>
    </source>
</evidence>
<name>A0A1V0GWW9_9RHOB</name>
<dbReference type="SUPFAM" id="SSF50891">
    <property type="entry name" value="Cyclophilin-like"/>
    <property type="match status" value="1"/>
</dbReference>
<gene>
    <name evidence="5" type="ORF">A6J80_19695</name>
</gene>
<dbReference type="InterPro" id="IPR052708">
    <property type="entry name" value="PxpC"/>
</dbReference>
<dbReference type="EMBL" id="CP020442">
    <property type="protein sequence ID" value="ARC38290.1"/>
    <property type="molecule type" value="Genomic_DNA"/>
</dbReference>
<dbReference type="Proteomes" id="UP000191257">
    <property type="component" value="Chromosome"/>
</dbReference>
<feature type="domain" description="Carboxyltransferase" evidence="4">
    <location>
        <begin position="24"/>
        <end position="305"/>
    </location>
</feature>
<reference evidence="5" key="1">
    <citation type="submission" date="2017-12" db="EMBL/GenBank/DDBJ databases">
        <title>FDA dAtabase for Regulatory Grade micrObial Sequences (FDA-ARGOS): Supporting development and validation of Infectious Disease Dx tests.</title>
        <authorList>
            <person name="Campos J."/>
            <person name="Goldberg B."/>
            <person name="Tallon L."/>
            <person name="Sadzewicz L."/>
            <person name="Sengamalay N."/>
            <person name="Ott S."/>
            <person name="Godinez A."/>
            <person name="Nagaraj S."/>
            <person name="Vyas G."/>
            <person name="Aluvathingal J."/>
            <person name="Nadendla S."/>
            <person name="Geyer C."/>
            <person name="Nandy P."/>
            <person name="Hobson J."/>
            <person name="Sichtig H."/>
        </authorList>
    </citation>
    <scope>NUCLEOTIDE SEQUENCE</scope>
    <source>
        <strain evidence="5">FDAARGOS_252</strain>
    </source>
</reference>
<dbReference type="KEGG" id="pye:A6J80_19695"/>
<protein>
    <submittedName>
        <fullName evidence="5">Allophanate hydrolase</fullName>
    </submittedName>
</protein>